<keyword evidence="4" id="KW-1185">Reference proteome</keyword>
<feature type="region of interest" description="Disordered" evidence="2">
    <location>
        <begin position="1"/>
        <end position="57"/>
    </location>
</feature>
<proteinExistence type="predicted"/>
<keyword evidence="1" id="KW-0175">Coiled coil</keyword>
<feature type="compositionally biased region" description="Basic and acidic residues" evidence="2">
    <location>
        <begin position="10"/>
        <end position="20"/>
    </location>
</feature>
<feature type="compositionally biased region" description="Acidic residues" evidence="2">
    <location>
        <begin position="42"/>
        <end position="57"/>
    </location>
</feature>
<reference evidence="3" key="1">
    <citation type="submission" date="2022-03" db="EMBL/GenBank/DDBJ databases">
        <authorList>
            <person name="Alioto T."/>
            <person name="Alioto T."/>
            <person name="Gomez Garrido J."/>
        </authorList>
    </citation>
    <scope>NUCLEOTIDE SEQUENCE</scope>
</reference>
<sequence>MGKRSKKLKASSDDGTRRIGDIFLARPKTKMAAAPDSPGLSSDEDPLDSPDAIPEADDPFSTVQLGDLGAPATKGDILGLLKHLRTWFRTDMALLREEVTAVTDRVKATEENITSMAQCQTDATERLQQLQGSHQALQARDLCRATLEWRRSISQVTKTLREAGIQYRWGPSHTLVATQGETTRRLTSAADADPFLHSLGLNRHKPDTAKPGHSWDISNIVPFVPRNEADTG</sequence>
<accession>A0AAD1R441</accession>
<evidence type="ECO:0000256" key="1">
    <source>
        <dbReference type="SAM" id="Coils"/>
    </source>
</evidence>
<dbReference type="AlphaFoldDB" id="A0AAD1R441"/>
<dbReference type="EMBL" id="OW240912">
    <property type="protein sequence ID" value="CAH2222790.1"/>
    <property type="molecule type" value="Genomic_DNA"/>
</dbReference>
<protein>
    <submittedName>
        <fullName evidence="3">Uncharacterized protein</fullName>
    </submittedName>
</protein>
<evidence type="ECO:0000256" key="2">
    <source>
        <dbReference type="SAM" id="MobiDB-lite"/>
    </source>
</evidence>
<feature type="coiled-coil region" evidence="1">
    <location>
        <begin position="92"/>
        <end position="140"/>
    </location>
</feature>
<organism evidence="3 4">
    <name type="scientific">Pelobates cultripes</name>
    <name type="common">Western spadefoot toad</name>
    <dbReference type="NCBI Taxonomy" id="61616"/>
    <lineage>
        <taxon>Eukaryota</taxon>
        <taxon>Metazoa</taxon>
        <taxon>Chordata</taxon>
        <taxon>Craniata</taxon>
        <taxon>Vertebrata</taxon>
        <taxon>Euteleostomi</taxon>
        <taxon>Amphibia</taxon>
        <taxon>Batrachia</taxon>
        <taxon>Anura</taxon>
        <taxon>Pelobatoidea</taxon>
        <taxon>Pelobatidae</taxon>
        <taxon>Pelobates</taxon>
    </lineage>
</organism>
<evidence type="ECO:0000313" key="4">
    <source>
        <dbReference type="Proteomes" id="UP001295444"/>
    </source>
</evidence>
<dbReference type="InterPro" id="IPR042566">
    <property type="entry name" value="L1_C"/>
</dbReference>
<gene>
    <name evidence="3" type="ORF">PECUL_23A027536</name>
</gene>
<evidence type="ECO:0000313" key="3">
    <source>
        <dbReference type="EMBL" id="CAH2222790.1"/>
    </source>
</evidence>
<name>A0AAD1R441_PELCU</name>
<dbReference type="Proteomes" id="UP001295444">
    <property type="component" value="Chromosome 01"/>
</dbReference>
<dbReference type="Gene3D" id="3.30.250.20">
    <property type="entry name" value="L1 transposable element, C-terminal domain"/>
    <property type="match status" value="1"/>
</dbReference>